<comment type="caution">
    <text evidence="7">The sequence shown here is derived from an EMBL/GenBank/DDBJ whole genome shotgun (WGS) entry which is preliminary data.</text>
</comment>
<feature type="domain" description="HTH TFE/IIEalpha-type" evidence="5">
    <location>
        <begin position="24"/>
        <end position="105"/>
    </location>
</feature>
<gene>
    <name evidence="4" type="primary">tfe</name>
    <name evidence="6" type="ORF">ENU09_03540</name>
    <name evidence="7" type="ORF">ENU20_01385</name>
</gene>
<keyword evidence="2 4" id="KW-0238">DNA-binding</keyword>
<keyword evidence="3 4" id="KW-0804">Transcription</keyword>
<comment type="similarity">
    <text evidence="4">Belongs to the TFE family.</text>
</comment>
<evidence type="ECO:0000259" key="5">
    <source>
        <dbReference type="PROSITE" id="PS51344"/>
    </source>
</evidence>
<dbReference type="AlphaFoldDB" id="A0A7C4JL41"/>
<dbReference type="PROSITE" id="PS51344">
    <property type="entry name" value="HTH_TFE_IIE"/>
    <property type="match status" value="1"/>
</dbReference>
<evidence type="ECO:0000256" key="1">
    <source>
        <dbReference type="ARBA" id="ARBA00023015"/>
    </source>
</evidence>
<dbReference type="GO" id="GO:0003677">
    <property type="term" value="F:DNA binding"/>
    <property type="evidence" value="ECO:0007669"/>
    <property type="project" value="UniProtKB-KW"/>
</dbReference>
<dbReference type="InterPro" id="IPR002853">
    <property type="entry name" value="TFIIE_asu"/>
</dbReference>
<accession>A0A7C4JL41</accession>
<dbReference type="InterPro" id="IPR024550">
    <property type="entry name" value="TFIIEa/SarR/Rpc3_HTH_dom"/>
</dbReference>
<sequence>MSREGGDSVQNSERDSLEEIINRYSEVLAKMVEKMYGESGRKIIEYLIKSGGAPEETLGKEAGVKSNEARKILQKLGNDALVYCRGRKVGDKVLHYWFINWNQLDFVFRNRLLKTKKRLEILLKHLESSIIYECRVCGKTYDIDKALDYDFKCPLDGGELVEIKREAYIEFVKKWISRIDGYLSSISRPRI</sequence>
<dbReference type="EMBL" id="DTBE01000094">
    <property type="protein sequence ID" value="HGQ59769.1"/>
    <property type="molecule type" value="Genomic_DNA"/>
</dbReference>
<dbReference type="GO" id="GO:0006367">
    <property type="term" value="P:transcription initiation at RNA polymerase II promoter"/>
    <property type="evidence" value="ECO:0007669"/>
    <property type="project" value="InterPro"/>
</dbReference>
<proteinExistence type="inferred from homology"/>
<reference evidence="7" key="1">
    <citation type="journal article" date="2020" name="mSystems">
        <title>Genome- and Community-Level Interaction Insights into Carbon Utilization and Element Cycling Functions of Hydrothermarchaeota in Hydrothermal Sediment.</title>
        <authorList>
            <person name="Zhou Z."/>
            <person name="Liu Y."/>
            <person name="Xu W."/>
            <person name="Pan J."/>
            <person name="Luo Z.H."/>
            <person name="Li M."/>
        </authorList>
    </citation>
    <scope>NUCLEOTIDE SEQUENCE [LARGE SCALE GENOMIC DNA]</scope>
    <source>
        <strain evidence="6">SpSt-638</strain>
        <strain evidence="7">SpSt-648</strain>
    </source>
</reference>
<organism evidence="7">
    <name type="scientific">Staphylothermus marinus</name>
    <dbReference type="NCBI Taxonomy" id="2280"/>
    <lineage>
        <taxon>Archaea</taxon>
        <taxon>Thermoproteota</taxon>
        <taxon>Thermoprotei</taxon>
        <taxon>Desulfurococcales</taxon>
        <taxon>Desulfurococcaceae</taxon>
        <taxon>Staphylothermus</taxon>
    </lineage>
</organism>
<name>A0A7C4JL41_STAMA</name>
<dbReference type="SUPFAM" id="SSF46785">
    <property type="entry name" value="Winged helix' DNA-binding domain"/>
    <property type="match status" value="1"/>
</dbReference>
<dbReference type="SMART" id="SM00531">
    <property type="entry name" value="TFIIE"/>
    <property type="match status" value="1"/>
</dbReference>
<dbReference type="PIRSF" id="PIRSF006373">
    <property type="entry name" value="TF_E_archaea"/>
    <property type="match status" value="1"/>
</dbReference>
<protein>
    <recommendedName>
        <fullName evidence="4">Transcription factor E</fullName>
        <shortName evidence="4">TFE</shortName>
    </recommendedName>
    <alternativeName>
        <fullName evidence="4">TFIIE subunit alpha homolog</fullName>
    </alternativeName>
    <alternativeName>
        <fullName evidence="4">Transcription initiation factor TFIIE</fullName>
    </alternativeName>
</protein>
<dbReference type="EMBL" id="DTBP01000012">
    <property type="protein sequence ID" value="HGQ73716.1"/>
    <property type="molecule type" value="Genomic_DNA"/>
</dbReference>
<comment type="function">
    <text evidence="4">Transcription factor that plays a role in the activation of archaeal genes transcribed by RNA polymerase. Facilitates transcription initiation by enhancing TATA-box recognition by TATA-box-binding protein (Tbp), and transcription factor B (Tfb) and RNA polymerase recruitment. Not absolutely required for transcription in vitro, but particularly important in cases where Tbp or Tfb function is not optimal. It dynamically alters the nucleic acid-binding properties of RNA polymerases by stabilizing the initiation complex and destabilizing elongation complexes. Seems to translocate with the RNA polymerase following initiation and acts by binding to the non template strand of the transcription bubble in elongation complexes.</text>
</comment>
<comment type="domain">
    <text evidence="4">The winged helix domain is involved in binding to DNA in the preinitiation complex.</text>
</comment>
<dbReference type="InterPro" id="IPR016481">
    <property type="entry name" value="TF_E_archaea"/>
</dbReference>
<dbReference type="PANTHER" id="PTHR13097">
    <property type="entry name" value="TRANSCRIPTION INITIATION FACTOR IIE, ALPHA SUBUNIT"/>
    <property type="match status" value="1"/>
</dbReference>
<dbReference type="HAMAP" id="MF_01909">
    <property type="entry name" value="TFE_arch"/>
    <property type="match status" value="1"/>
</dbReference>
<dbReference type="Gene3D" id="1.10.10.10">
    <property type="entry name" value="Winged helix-like DNA-binding domain superfamily/Winged helix DNA-binding domain"/>
    <property type="match status" value="1"/>
</dbReference>
<evidence type="ECO:0000256" key="2">
    <source>
        <dbReference type="ARBA" id="ARBA00023125"/>
    </source>
</evidence>
<keyword evidence="1 4" id="KW-0805">Transcription regulation</keyword>
<evidence type="ECO:0000256" key="3">
    <source>
        <dbReference type="ARBA" id="ARBA00023163"/>
    </source>
</evidence>
<dbReference type="InterPro" id="IPR039997">
    <property type="entry name" value="TFE"/>
</dbReference>
<comment type="subunit">
    <text evidence="4">Monomer. Interaction with RNA polymerase subunits RpoF and RpoE is necessary for Tfe stimulatory transcription activity. Able to interact with Tbp and RNA polymerase in the absence of DNA promoter. Interacts both with the preinitiation and elongation complexes.</text>
</comment>
<dbReference type="InterPro" id="IPR036388">
    <property type="entry name" value="WH-like_DNA-bd_sf"/>
</dbReference>
<evidence type="ECO:0000313" key="7">
    <source>
        <dbReference type="EMBL" id="HGQ73716.1"/>
    </source>
</evidence>
<evidence type="ECO:0000256" key="4">
    <source>
        <dbReference type="HAMAP-Rule" id="MF_01909"/>
    </source>
</evidence>
<evidence type="ECO:0000313" key="6">
    <source>
        <dbReference type="EMBL" id="HGQ59769.1"/>
    </source>
</evidence>
<dbReference type="GO" id="GO:0006355">
    <property type="term" value="P:regulation of DNA-templated transcription"/>
    <property type="evidence" value="ECO:0007669"/>
    <property type="project" value="InterPro"/>
</dbReference>
<dbReference type="InterPro" id="IPR036390">
    <property type="entry name" value="WH_DNA-bd_sf"/>
</dbReference>
<dbReference type="PANTHER" id="PTHR13097:SF7">
    <property type="entry name" value="GENERAL TRANSCRIPTION FACTOR IIE SUBUNIT 1"/>
    <property type="match status" value="1"/>
</dbReference>
<dbReference type="InterPro" id="IPR017919">
    <property type="entry name" value="TFIIE/TFIIEa_HTH"/>
</dbReference>
<dbReference type="Pfam" id="PF02002">
    <property type="entry name" value="TFIIE_alpha"/>
    <property type="match status" value="1"/>
</dbReference>